<dbReference type="KEGG" id="aagg:ETAA8_10530"/>
<dbReference type="EMBL" id="CP036274">
    <property type="protein sequence ID" value="QDU25981.1"/>
    <property type="molecule type" value="Genomic_DNA"/>
</dbReference>
<evidence type="ECO:0000313" key="3">
    <source>
        <dbReference type="Proteomes" id="UP000315017"/>
    </source>
</evidence>
<organism evidence="2 3">
    <name type="scientific">Anatilimnocola aggregata</name>
    <dbReference type="NCBI Taxonomy" id="2528021"/>
    <lineage>
        <taxon>Bacteria</taxon>
        <taxon>Pseudomonadati</taxon>
        <taxon>Planctomycetota</taxon>
        <taxon>Planctomycetia</taxon>
        <taxon>Pirellulales</taxon>
        <taxon>Pirellulaceae</taxon>
        <taxon>Anatilimnocola</taxon>
    </lineage>
</organism>
<name>A0A517Y6X4_9BACT</name>
<dbReference type="Proteomes" id="UP000315017">
    <property type="component" value="Chromosome"/>
</dbReference>
<feature type="compositionally biased region" description="Basic residues" evidence="1">
    <location>
        <begin position="1"/>
        <end position="10"/>
    </location>
</feature>
<reference evidence="2 3" key="1">
    <citation type="submission" date="2019-02" db="EMBL/GenBank/DDBJ databases">
        <title>Deep-cultivation of Planctomycetes and their phenomic and genomic characterization uncovers novel biology.</title>
        <authorList>
            <person name="Wiegand S."/>
            <person name="Jogler M."/>
            <person name="Boedeker C."/>
            <person name="Pinto D."/>
            <person name="Vollmers J."/>
            <person name="Rivas-Marin E."/>
            <person name="Kohn T."/>
            <person name="Peeters S.H."/>
            <person name="Heuer A."/>
            <person name="Rast P."/>
            <person name="Oberbeckmann S."/>
            <person name="Bunk B."/>
            <person name="Jeske O."/>
            <person name="Meyerdierks A."/>
            <person name="Storesund J.E."/>
            <person name="Kallscheuer N."/>
            <person name="Luecker S."/>
            <person name="Lage O.M."/>
            <person name="Pohl T."/>
            <person name="Merkel B.J."/>
            <person name="Hornburger P."/>
            <person name="Mueller R.-W."/>
            <person name="Bruemmer F."/>
            <person name="Labrenz M."/>
            <person name="Spormann A.M."/>
            <person name="Op den Camp H."/>
            <person name="Overmann J."/>
            <person name="Amann R."/>
            <person name="Jetten M.S.M."/>
            <person name="Mascher T."/>
            <person name="Medema M.H."/>
            <person name="Devos D.P."/>
            <person name="Kaster A.-K."/>
            <person name="Ovreas L."/>
            <person name="Rohde M."/>
            <person name="Galperin M.Y."/>
            <person name="Jogler C."/>
        </authorList>
    </citation>
    <scope>NUCLEOTIDE SEQUENCE [LARGE SCALE GENOMIC DNA]</scope>
    <source>
        <strain evidence="2 3">ETA_A8</strain>
    </source>
</reference>
<accession>A0A517Y6X4</accession>
<feature type="region of interest" description="Disordered" evidence="1">
    <location>
        <begin position="1"/>
        <end position="29"/>
    </location>
</feature>
<protein>
    <submittedName>
        <fullName evidence="2">Uncharacterized protein</fullName>
    </submittedName>
</protein>
<dbReference type="AlphaFoldDB" id="A0A517Y6X4"/>
<evidence type="ECO:0000256" key="1">
    <source>
        <dbReference type="SAM" id="MobiDB-lite"/>
    </source>
</evidence>
<gene>
    <name evidence="2" type="ORF">ETAA8_10530</name>
</gene>
<sequence length="60" mass="6309">MSFVLSRKRQRPEVPEVAGYSPGADASGSGTCSKKLLLGEGCLVVNGCIHLPAGEWNVHV</sequence>
<evidence type="ECO:0000313" key="2">
    <source>
        <dbReference type="EMBL" id="QDU25981.1"/>
    </source>
</evidence>
<proteinExistence type="predicted"/>
<keyword evidence="3" id="KW-1185">Reference proteome</keyword>